<sequence length="158" mass="17043">MFLYVNDGPWSTGCGFVHSRGIDGAGRGSGGGSDGRVKYELNVQALMKLGETLVVVQVEATAFETLVDLVELSQVLRGERSWPFVRDPCGGVSRRGPGKRRGIPTCPLFVPNPSIASPAISAAQKRRRVRVTIPALLYKHKGHLGACSAESWREALPE</sequence>
<comment type="caution">
    <text evidence="1">The sequence shown here is derived from an EMBL/GenBank/DDBJ whole genome shotgun (WGS) entry which is preliminary data.</text>
</comment>
<evidence type="ECO:0000313" key="1">
    <source>
        <dbReference type="EMBL" id="CAG7824926.1"/>
    </source>
</evidence>
<protein>
    <submittedName>
        <fullName evidence="1">Uncharacterized protein</fullName>
    </submittedName>
</protein>
<feature type="non-terminal residue" evidence="1">
    <location>
        <position position="1"/>
    </location>
</feature>
<name>A0A8J2L0G1_9HEXA</name>
<accession>A0A8J2L0G1</accession>
<reference evidence="1" key="1">
    <citation type="submission" date="2021-06" db="EMBL/GenBank/DDBJ databases">
        <authorList>
            <person name="Hodson N. C."/>
            <person name="Mongue J. A."/>
            <person name="Jaron S. K."/>
        </authorList>
    </citation>
    <scope>NUCLEOTIDE SEQUENCE</scope>
</reference>
<gene>
    <name evidence="1" type="ORF">AFUS01_LOCUS35057</name>
</gene>
<dbReference type="Proteomes" id="UP000708208">
    <property type="component" value="Unassembled WGS sequence"/>
</dbReference>
<organism evidence="1 2">
    <name type="scientific">Allacma fusca</name>
    <dbReference type="NCBI Taxonomy" id="39272"/>
    <lineage>
        <taxon>Eukaryota</taxon>
        <taxon>Metazoa</taxon>
        <taxon>Ecdysozoa</taxon>
        <taxon>Arthropoda</taxon>
        <taxon>Hexapoda</taxon>
        <taxon>Collembola</taxon>
        <taxon>Symphypleona</taxon>
        <taxon>Sminthuridae</taxon>
        <taxon>Allacma</taxon>
    </lineage>
</organism>
<keyword evidence="2" id="KW-1185">Reference proteome</keyword>
<dbReference type="AlphaFoldDB" id="A0A8J2L0G1"/>
<evidence type="ECO:0000313" key="2">
    <source>
        <dbReference type="Proteomes" id="UP000708208"/>
    </source>
</evidence>
<proteinExistence type="predicted"/>
<dbReference type="EMBL" id="CAJVCH010534474">
    <property type="protein sequence ID" value="CAG7824926.1"/>
    <property type="molecule type" value="Genomic_DNA"/>
</dbReference>